<reference evidence="5 8" key="1">
    <citation type="journal article" date="2011" name="Genome Res.">
        <title>Whole genome sequencing of multiple Leishmania donovani clinical isolates provides insights into population structure and mechanisms of drug resistance.</title>
        <authorList>
            <person name="Downing T."/>
            <person name="Imamura H."/>
            <person name="Decuypere S."/>
            <person name="Clark T.G."/>
            <person name="Coombs G.H."/>
            <person name="Cotton J.A."/>
            <person name="Hilley J.D."/>
            <person name="de Doncker S."/>
            <person name="Maes I."/>
            <person name="Mottram J.C."/>
            <person name="Quail M.A."/>
            <person name="Rijal S."/>
            <person name="Sanders M."/>
            <person name="Schonian G."/>
            <person name="Stark O."/>
            <person name="Sundar S."/>
            <person name="Vanaerschot M."/>
            <person name="Hertz-Fowler C."/>
            <person name="Dujardin J.C."/>
            <person name="Berriman M."/>
        </authorList>
    </citation>
    <scope>NUCLEOTIDE SEQUENCE [LARGE SCALE GENOMIC DNA]</scope>
    <source>
        <strain evidence="5 8">BPK282A1</strain>
    </source>
</reference>
<reference evidence="5" key="2">
    <citation type="submission" date="2011-01" db="EMBL/GenBank/DDBJ databases">
        <authorList>
            <person name="Zhao B.P."/>
            <person name="Ren Z.A."/>
            <person name="Li C.D."/>
        </authorList>
    </citation>
    <scope>NUCLEOTIDE SEQUENCE</scope>
    <source>
        <strain evidence="5">BPK282A1</strain>
    </source>
</reference>
<reference evidence="3 9" key="4">
    <citation type="journal article" date="2018" name="Sci. Rep.">
        <title>A complete Leishmania donovani reference genome identifies novel genetic variations associated with virulence.</title>
        <authorList>
            <person name="Lypaczewski P."/>
            <person name="Hoshizaki J."/>
            <person name="Zhang W.-W."/>
            <person name="McCall L.-I."/>
            <person name="Torcivia-Rodriguez J."/>
            <person name="Simonyan V."/>
            <person name="Kaur A."/>
            <person name="Dewar K."/>
            <person name="Matlashewski G."/>
        </authorList>
    </citation>
    <scope>NUCLEOTIDE SEQUENCE [LARGE SCALE GENOMIC DNA]</scope>
    <source>
        <strain evidence="3 9">LdCL</strain>
    </source>
</reference>
<dbReference type="AlphaFoldDB" id="A0A3S7X122"/>
<dbReference type="VEuPathDB" id="TriTrypDB:LDHU3_27.3630"/>
<dbReference type="GeneID" id="13386826"/>
<evidence type="ECO:0000313" key="7">
    <source>
        <dbReference type="EMBL" id="TPP53947.1"/>
    </source>
</evidence>
<dbReference type="Proteomes" id="UP000274082">
    <property type="component" value="Chromosome 27"/>
</dbReference>
<organism evidence="3 9">
    <name type="scientific">Leishmania donovani</name>
    <dbReference type="NCBI Taxonomy" id="5661"/>
    <lineage>
        <taxon>Eukaryota</taxon>
        <taxon>Discoba</taxon>
        <taxon>Euglenozoa</taxon>
        <taxon>Kinetoplastea</taxon>
        <taxon>Metakinetoplastina</taxon>
        <taxon>Trypanosomatida</taxon>
        <taxon>Trypanosomatidae</taxon>
        <taxon>Leishmaniinae</taxon>
        <taxon>Leishmania</taxon>
    </lineage>
</organism>
<dbReference type="VEuPathDB" id="TriTrypDB:LdBPK_272400.1"/>
<sequence length="447" mass="49129">MQALPQVLDDRRQRLQVHENTIVQDATQKMNVTVQQLYACSADIRQCSDVIEGSVLVLGVHTAHTLLTQLSRSLKSIEAVMDAWRTTATVYQEHFTQCRQFMASMDQAYAGMKERRKTAETELRALRAERDRKEQAYDAAVLYVQRVLAEHTQWQEAHSYNTQRWPMTDACEEALAVLHAVRAGSSAGNSDRRSRKDGDIGREEVPLSLKDDTSGSVGEVSRSCCASFVSPSPLPALCEWAPVVSSSTANSSEASGDVARRWCTAMAGRLGATQPSLHFAYVPPAEEVQLLREVLAMGTGSSSLMKDIQSAQARLDERRTQVRRVCARSLDSLHAMRQEMRILRTHLQHLLDSQTPFMSMGEELLSRVRTHMEVEVARRVAAITASTATTFTTAPSPAGDSQSGIGSMPRLSSYSVSYVAIPSSGLSEVAESGGDTASEGWTWMADA</sequence>
<dbReference type="EMBL" id="CP029526">
    <property type="protein sequence ID" value="AYU80142.1"/>
    <property type="molecule type" value="Genomic_DNA"/>
</dbReference>
<accession>A0A3S7X122</accession>
<dbReference type="SMR" id="A0A3S7X122"/>
<dbReference type="EMBL" id="FR799614">
    <property type="protein sequence ID" value="CBZ35397.1"/>
    <property type="molecule type" value="Genomic_DNA"/>
</dbReference>
<gene>
    <name evidence="6" type="ORF">CGC20_32125</name>
    <name evidence="7" type="ORF">CGC21_18575</name>
    <name evidence="5" type="ORF">LDBPK_272400</name>
    <name evidence="3" type="ORF">LdCL_270032400</name>
    <name evidence="4" type="ORF">LDHU3_27.3630</name>
</gene>
<feature type="compositionally biased region" description="Basic and acidic residues" evidence="2">
    <location>
        <begin position="190"/>
        <end position="213"/>
    </location>
</feature>
<evidence type="ECO:0000313" key="9">
    <source>
        <dbReference type="Proteomes" id="UP000274082"/>
    </source>
</evidence>
<dbReference type="RefSeq" id="XP_003862091.1">
    <property type="nucleotide sequence ID" value="XM_003862043.1"/>
</dbReference>
<evidence type="ECO:0000313" key="8">
    <source>
        <dbReference type="Proteomes" id="UP000008980"/>
    </source>
</evidence>
<dbReference type="VEuPathDB" id="TriTrypDB:LdCL_270032400"/>
<dbReference type="Proteomes" id="UP000318447">
    <property type="component" value="Unassembled WGS sequence"/>
</dbReference>
<reference evidence="6" key="5">
    <citation type="submission" date="2019-02" db="EMBL/GenBank/DDBJ databases">
        <title>FDA dAtabase for Regulatory Grade micrObial Sequences (FDA-ARGOS): Supporting development and validation of Infectious Disease Dx tests.</title>
        <authorList>
            <person name="Duncan R."/>
            <person name="Fisher C."/>
            <person name="Tallon L.J."/>
            <person name="Sadzewicz L."/>
            <person name="Sengamalay N."/>
            <person name="Ott S."/>
            <person name="Godinez A."/>
            <person name="Nagaraj S."/>
            <person name="Nadendla S."/>
            <person name="Sichtig H."/>
        </authorList>
    </citation>
    <scope>NUCLEOTIDE SEQUENCE</scope>
    <source>
        <strain evidence="6">FDAARGOS_360</strain>
        <strain evidence="7">FDAARGOS_361</strain>
    </source>
</reference>
<accession>E9BJH0</accession>
<keyword evidence="9" id="KW-1185">Reference proteome</keyword>
<evidence type="ECO:0000313" key="3">
    <source>
        <dbReference type="EMBL" id="AYU80142.1"/>
    </source>
</evidence>
<keyword evidence="1" id="KW-0175">Coiled coil</keyword>
<dbReference type="Proteomes" id="UP000008980">
    <property type="component" value="Chromosome 27"/>
</dbReference>
<dbReference type="OrthoDB" id="265563at2759"/>
<feature type="region of interest" description="Disordered" evidence="2">
    <location>
        <begin position="186"/>
        <end position="214"/>
    </location>
</feature>
<reference evidence="10" key="7">
    <citation type="submission" date="2019-02" db="EMBL/GenBank/DDBJ databases">
        <title>FDA dAtabase for Regulatory Grade micrObial Sequences (FDA-ARGOS): Supporting development and validation of Infectious Disease Dx tests.</title>
        <authorList>
            <person name="Duncan R."/>
            <person name="Fisher C."/>
            <person name="Tallon L."/>
            <person name="Sadzewicz L."/>
            <person name="Sengamalay N."/>
            <person name="Ott S."/>
            <person name="Godinez A."/>
            <person name="Nagaraj S."/>
            <person name="Vavikolanu K."/>
            <person name="Nadendla S."/>
            <person name="Aluvathingal J."/>
            <person name="Sichtig H."/>
        </authorList>
    </citation>
    <scope>NUCLEOTIDE SEQUENCE [LARGE SCALE GENOMIC DNA]</scope>
    <source>
        <strain evidence="10">FDAARGOS_361</strain>
    </source>
</reference>
<dbReference type="Proteomes" id="UP000318821">
    <property type="component" value="Unassembled WGS sequence"/>
</dbReference>
<evidence type="ECO:0000256" key="1">
    <source>
        <dbReference type="SAM" id="Coils"/>
    </source>
</evidence>
<protein>
    <submittedName>
        <fullName evidence="4">Hypothetical_protein_conserved</fullName>
    </submittedName>
</protein>
<feature type="coiled-coil region" evidence="1">
    <location>
        <begin position="109"/>
        <end position="136"/>
    </location>
</feature>
<reference evidence="8" key="3">
    <citation type="submission" date="2011-02" db="EMBL/GenBank/DDBJ databases">
        <title>Whole genome sequencing of Leishmania donovani clinical lines reveals dynamic variation related to drug resistance.</title>
        <authorList>
            <person name="Downing T."/>
            <person name="Imamura H."/>
            <person name="Sanders M."/>
            <person name="Decuypere S."/>
            <person name="Hertz-Fowler C."/>
            <person name="Clark T.G."/>
            <person name="Rijal S."/>
            <person name="Sundar S."/>
            <person name="Quail M.A."/>
            <person name="De Doncker S."/>
            <person name="Maes I."/>
            <person name="Vanaerschot M."/>
            <person name="Stark O."/>
            <person name="Schonian G."/>
            <person name="Dujardin J.C."/>
            <person name="Berriman M."/>
        </authorList>
    </citation>
    <scope>NUCLEOTIDE SEQUENCE [LARGE SCALE GENOMIC DNA]</scope>
    <source>
        <strain evidence="8">BPK282A1</strain>
    </source>
</reference>
<dbReference type="OMA" id="YNCAGLP"/>
<proteinExistence type="predicted"/>
<reference evidence="4" key="8">
    <citation type="submission" date="2020-06" db="EMBL/GenBank/DDBJ databases">
        <authorList>
            <person name="Camacho E."/>
            <person name="Gonzalez-de la Fuente S."/>
            <person name="Rastrojo A."/>
            <person name="Peiro-Pastor R."/>
            <person name="Solana JC."/>
            <person name="Tabera L."/>
            <person name="Gamarro F."/>
            <person name="Carrasco-Ramiro F."/>
            <person name="Requena JM."/>
            <person name="Aguado B."/>
        </authorList>
    </citation>
    <scope>NUCLEOTIDE SEQUENCE</scope>
</reference>
<reference evidence="11" key="6">
    <citation type="submission" date="2019-02" db="EMBL/GenBank/DDBJ databases">
        <title>FDA dAtabase for Regulatory Grade micrObial Sequences (FDA-ARGOS): Supporting development and validation of Infectious Disease Dx tests.</title>
        <authorList>
            <person name="Duncan R."/>
            <person name="Fisher C."/>
            <person name="Tallon L."/>
            <person name="Sadzewicz L."/>
            <person name="Sengamalay N."/>
            <person name="Ott S."/>
            <person name="Godinez A."/>
            <person name="Nagaraj S."/>
            <person name="Vavikolanu K."/>
            <person name="Vyas G."/>
            <person name="Nadendla S."/>
            <person name="Aluvathingal J."/>
            <person name="Sichtig H."/>
        </authorList>
    </citation>
    <scope>NUCLEOTIDE SEQUENCE [LARGE SCALE GENOMIC DNA]</scope>
    <source>
        <strain evidence="11">FDAARGOS_360</strain>
    </source>
</reference>
<evidence type="ECO:0000313" key="5">
    <source>
        <dbReference type="EMBL" id="CBZ35397.1"/>
    </source>
</evidence>
<evidence type="ECO:0000313" key="4">
    <source>
        <dbReference type="EMBL" id="CAC5431371.1"/>
    </source>
</evidence>
<evidence type="ECO:0000313" key="10">
    <source>
        <dbReference type="Proteomes" id="UP000318447"/>
    </source>
</evidence>
<evidence type="ECO:0000256" key="2">
    <source>
        <dbReference type="SAM" id="MobiDB-lite"/>
    </source>
</evidence>
<dbReference type="EMBL" id="RHLC01000015">
    <property type="protein sequence ID" value="TPP53947.1"/>
    <property type="molecule type" value="Genomic_DNA"/>
</dbReference>
<dbReference type="EMBL" id="LR812647">
    <property type="protein sequence ID" value="CAC5431371.1"/>
    <property type="molecule type" value="Genomic_DNA"/>
</dbReference>
<dbReference type="EMBL" id="RHLD01000016">
    <property type="protein sequence ID" value="TPP45942.1"/>
    <property type="molecule type" value="Genomic_DNA"/>
</dbReference>
<evidence type="ECO:0000313" key="11">
    <source>
        <dbReference type="Proteomes" id="UP000318821"/>
    </source>
</evidence>
<evidence type="ECO:0000313" key="6">
    <source>
        <dbReference type="EMBL" id="TPP45942.1"/>
    </source>
</evidence>
<dbReference type="Proteomes" id="UP000601710">
    <property type="component" value="Chromosome 27"/>
</dbReference>
<name>A0A3S7X122_LEIDO</name>
<dbReference type="KEGG" id="ldo:LDBPK_272400"/>